<proteinExistence type="predicted"/>
<gene>
    <name evidence="2" type="ORF">BKA15_004917</name>
</gene>
<evidence type="ECO:0000313" key="3">
    <source>
        <dbReference type="Proteomes" id="UP000569914"/>
    </source>
</evidence>
<evidence type="ECO:0000313" key="2">
    <source>
        <dbReference type="EMBL" id="NYE73588.1"/>
    </source>
</evidence>
<protein>
    <submittedName>
        <fullName evidence="2">Uncharacterized protein</fullName>
    </submittedName>
</protein>
<feature type="region of interest" description="Disordered" evidence="1">
    <location>
        <begin position="1"/>
        <end position="29"/>
    </location>
</feature>
<evidence type="ECO:0000256" key="1">
    <source>
        <dbReference type="SAM" id="MobiDB-lite"/>
    </source>
</evidence>
<keyword evidence="3" id="KW-1185">Reference proteome</keyword>
<accession>A0A7Y9LE89</accession>
<feature type="compositionally biased region" description="Gly residues" evidence="1">
    <location>
        <begin position="10"/>
        <end position="22"/>
    </location>
</feature>
<comment type="caution">
    <text evidence="2">The sequence shown here is derived from an EMBL/GenBank/DDBJ whole genome shotgun (WGS) entry which is preliminary data.</text>
</comment>
<name>A0A7Y9LE89_9ACTN</name>
<organism evidence="2 3">
    <name type="scientific">Microlunatus parietis</name>
    <dbReference type="NCBI Taxonomy" id="682979"/>
    <lineage>
        <taxon>Bacteria</taxon>
        <taxon>Bacillati</taxon>
        <taxon>Actinomycetota</taxon>
        <taxon>Actinomycetes</taxon>
        <taxon>Propionibacteriales</taxon>
        <taxon>Propionibacteriaceae</taxon>
        <taxon>Microlunatus</taxon>
    </lineage>
</organism>
<sequence>MTMAQAVIMGGPGVSAGHGGAGHAARVHG</sequence>
<dbReference type="AlphaFoldDB" id="A0A7Y9LE89"/>
<dbReference type="EMBL" id="JACCBU010000001">
    <property type="protein sequence ID" value="NYE73588.1"/>
    <property type="molecule type" value="Genomic_DNA"/>
</dbReference>
<dbReference type="Proteomes" id="UP000569914">
    <property type="component" value="Unassembled WGS sequence"/>
</dbReference>
<reference evidence="2 3" key="1">
    <citation type="submission" date="2020-07" db="EMBL/GenBank/DDBJ databases">
        <title>Sequencing the genomes of 1000 actinobacteria strains.</title>
        <authorList>
            <person name="Klenk H.-P."/>
        </authorList>
    </citation>
    <scope>NUCLEOTIDE SEQUENCE [LARGE SCALE GENOMIC DNA]</scope>
    <source>
        <strain evidence="2 3">DSM 22083</strain>
    </source>
</reference>